<evidence type="ECO:0000313" key="6">
    <source>
        <dbReference type="Proteomes" id="UP000761264"/>
    </source>
</evidence>
<proteinExistence type="predicted"/>
<dbReference type="RefSeq" id="WP_167224012.1">
    <property type="nucleotide sequence ID" value="NZ_JAAQPH010000006.1"/>
</dbReference>
<dbReference type="PROSITE" id="PS01124">
    <property type="entry name" value="HTH_ARAC_FAMILY_2"/>
    <property type="match status" value="1"/>
</dbReference>
<dbReference type="SUPFAM" id="SSF46689">
    <property type="entry name" value="Homeodomain-like"/>
    <property type="match status" value="2"/>
</dbReference>
<dbReference type="InterPro" id="IPR018060">
    <property type="entry name" value="HTH_AraC"/>
</dbReference>
<dbReference type="InterPro" id="IPR002818">
    <property type="entry name" value="DJ-1/PfpI"/>
</dbReference>
<dbReference type="Pfam" id="PF12833">
    <property type="entry name" value="HTH_18"/>
    <property type="match status" value="1"/>
</dbReference>
<reference evidence="5" key="1">
    <citation type="submission" date="2020-03" db="EMBL/GenBank/DDBJ databases">
        <title>Genome of Pelagibius litoralis DSM 21314T.</title>
        <authorList>
            <person name="Wang G."/>
        </authorList>
    </citation>
    <scope>NUCLEOTIDE SEQUENCE</scope>
    <source>
        <strain evidence="5">DSM 21314</strain>
    </source>
</reference>
<dbReference type="PRINTS" id="PR00032">
    <property type="entry name" value="HTHARAC"/>
</dbReference>
<dbReference type="AlphaFoldDB" id="A0A967EXD1"/>
<dbReference type="InterPro" id="IPR052158">
    <property type="entry name" value="INH-QAR"/>
</dbReference>
<sequence length="333" mass="37432">MFGNVPREVPQKIALVLVPRFSFLPFTGLIESFRLANRLSGQELYNRVLVSSDGGPVTASNGITLDVAGDLSLAEACGTVVICGGLDVHLHQDKSLQAWLRKVDRRGADVGAICTGSYILARAGLLEGFRCTIHWENLAGFCEEFPDIEVTTELFEIDRNRFTCSGGTAVIDMMLNVIARQHGYELAASVADQFMHERIRDHHDRQRISLPARLGVRHPKLLSVISLMEQNLEEPLTRSELAREADLSTRQLERLFRKYLNRSPARYYLELRLNKARLLLLQTNMSVIDVALACGFVSASHFSKCYRDFFGRTPRKERGLPLQADEDQSRVAE</sequence>
<dbReference type="InterPro" id="IPR018062">
    <property type="entry name" value="HTH_AraC-typ_CS"/>
</dbReference>
<dbReference type="InterPro" id="IPR009057">
    <property type="entry name" value="Homeodomain-like_sf"/>
</dbReference>
<keyword evidence="2" id="KW-0238">DNA-binding</keyword>
<dbReference type="CDD" id="cd03136">
    <property type="entry name" value="GATase1_AraC_ArgR_like"/>
    <property type="match status" value="1"/>
</dbReference>
<organism evidence="5 6">
    <name type="scientific">Pelagibius litoralis</name>
    <dbReference type="NCBI Taxonomy" id="374515"/>
    <lineage>
        <taxon>Bacteria</taxon>
        <taxon>Pseudomonadati</taxon>
        <taxon>Pseudomonadota</taxon>
        <taxon>Alphaproteobacteria</taxon>
        <taxon>Rhodospirillales</taxon>
        <taxon>Rhodovibrionaceae</taxon>
        <taxon>Pelagibius</taxon>
    </lineage>
</organism>
<dbReference type="PANTHER" id="PTHR43130">
    <property type="entry name" value="ARAC-FAMILY TRANSCRIPTIONAL REGULATOR"/>
    <property type="match status" value="1"/>
</dbReference>
<gene>
    <name evidence="5" type="ORF">HBA54_10030</name>
</gene>
<dbReference type="EMBL" id="JAAQPH010000006">
    <property type="protein sequence ID" value="NIA68930.1"/>
    <property type="molecule type" value="Genomic_DNA"/>
</dbReference>
<dbReference type="Pfam" id="PF01965">
    <property type="entry name" value="DJ-1_PfpI"/>
    <property type="match status" value="1"/>
</dbReference>
<keyword evidence="1" id="KW-0805">Transcription regulation</keyword>
<dbReference type="PANTHER" id="PTHR43130:SF3">
    <property type="entry name" value="HTH-TYPE TRANSCRIPTIONAL REGULATOR RV1931C"/>
    <property type="match status" value="1"/>
</dbReference>
<dbReference type="Gene3D" id="3.40.50.880">
    <property type="match status" value="1"/>
</dbReference>
<accession>A0A967EXD1</accession>
<evidence type="ECO:0000313" key="5">
    <source>
        <dbReference type="EMBL" id="NIA68930.1"/>
    </source>
</evidence>
<keyword evidence="3" id="KW-0804">Transcription</keyword>
<dbReference type="SUPFAM" id="SSF52317">
    <property type="entry name" value="Class I glutamine amidotransferase-like"/>
    <property type="match status" value="1"/>
</dbReference>
<dbReference type="InterPro" id="IPR020449">
    <property type="entry name" value="Tscrpt_reg_AraC-type_HTH"/>
</dbReference>
<evidence type="ECO:0000256" key="3">
    <source>
        <dbReference type="ARBA" id="ARBA00023163"/>
    </source>
</evidence>
<evidence type="ECO:0000256" key="1">
    <source>
        <dbReference type="ARBA" id="ARBA00023015"/>
    </source>
</evidence>
<dbReference type="Gene3D" id="1.10.10.60">
    <property type="entry name" value="Homeodomain-like"/>
    <property type="match status" value="1"/>
</dbReference>
<evidence type="ECO:0000256" key="2">
    <source>
        <dbReference type="ARBA" id="ARBA00023125"/>
    </source>
</evidence>
<dbReference type="InterPro" id="IPR029062">
    <property type="entry name" value="Class_I_gatase-like"/>
</dbReference>
<dbReference type="GO" id="GO:0043565">
    <property type="term" value="F:sequence-specific DNA binding"/>
    <property type="evidence" value="ECO:0007669"/>
    <property type="project" value="InterPro"/>
</dbReference>
<dbReference type="PROSITE" id="PS00041">
    <property type="entry name" value="HTH_ARAC_FAMILY_1"/>
    <property type="match status" value="1"/>
</dbReference>
<protein>
    <submittedName>
        <fullName evidence="5">GlxA family transcriptional regulator</fullName>
    </submittedName>
</protein>
<dbReference type="GO" id="GO:0003700">
    <property type="term" value="F:DNA-binding transcription factor activity"/>
    <property type="evidence" value="ECO:0007669"/>
    <property type="project" value="InterPro"/>
</dbReference>
<dbReference type="Proteomes" id="UP000761264">
    <property type="component" value="Unassembled WGS sequence"/>
</dbReference>
<evidence type="ECO:0000259" key="4">
    <source>
        <dbReference type="PROSITE" id="PS01124"/>
    </source>
</evidence>
<name>A0A967EXD1_9PROT</name>
<feature type="domain" description="HTH araC/xylS-type" evidence="4">
    <location>
        <begin position="222"/>
        <end position="320"/>
    </location>
</feature>
<keyword evidence="6" id="KW-1185">Reference proteome</keyword>
<comment type="caution">
    <text evidence="5">The sequence shown here is derived from an EMBL/GenBank/DDBJ whole genome shotgun (WGS) entry which is preliminary data.</text>
</comment>
<dbReference type="SMART" id="SM00342">
    <property type="entry name" value="HTH_ARAC"/>
    <property type="match status" value="1"/>
</dbReference>